<sequence>MSITLKTKAMYIIDKNGKQITVTDLKAAIAQAKAFKNYRHENPGFAELDNMLREYWTDLYKKLLRLQQAQENAQRLKAGEQDTVQTYTLKSKTENPDLQVTIKDLIPIPHTRKYHYRELLNLTNYSRYEPDWQTPMSKEHDMLYALYGEYKGDFFKVRDTRLIVIPGTYLYPTLLTEEDIKRMG</sequence>
<dbReference type="Proteomes" id="UP000267469">
    <property type="component" value="Unassembled WGS sequence"/>
</dbReference>
<proteinExistence type="predicted"/>
<accession>A0A3N0EL52</accession>
<protein>
    <submittedName>
        <fullName evidence="1">Uncharacterized protein</fullName>
    </submittedName>
</protein>
<dbReference type="AlphaFoldDB" id="A0A3N0EL52"/>
<name>A0A3N0EL52_SINP1</name>
<evidence type="ECO:0000313" key="1">
    <source>
        <dbReference type="EMBL" id="RNL88531.1"/>
    </source>
</evidence>
<keyword evidence="2" id="KW-1185">Reference proteome</keyword>
<reference evidence="1 2" key="1">
    <citation type="submission" date="2018-10" db="EMBL/GenBank/DDBJ databases">
        <title>Sinomicrobium pectinilyticum sp. nov., a pectinase-producing bacterium isolated from alkaline and saline soil, and emended description of the genus Sinomicrobium.</title>
        <authorList>
            <person name="Cheng B."/>
            <person name="Li C."/>
            <person name="Lai Q."/>
            <person name="Du M."/>
            <person name="Shao Z."/>
            <person name="Xu P."/>
            <person name="Yang C."/>
        </authorList>
    </citation>
    <scope>NUCLEOTIDE SEQUENCE [LARGE SCALE GENOMIC DNA]</scope>
    <source>
        <strain evidence="1 2">5DNS001</strain>
    </source>
</reference>
<evidence type="ECO:0000313" key="2">
    <source>
        <dbReference type="Proteomes" id="UP000267469"/>
    </source>
</evidence>
<comment type="caution">
    <text evidence="1">The sequence shown here is derived from an EMBL/GenBank/DDBJ whole genome shotgun (WGS) entry which is preliminary data.</text>
</comment>
<gene>
    <name evidence="1" type="ORF">ED312_08780</name>
</gene>
<organism evidence="1 2">
    <name type="scientific">Sinomicrobium pectinilyticum</name>
    <dbReference type="NCBI Taxonomy" id="1084421"/>
    <lineage>
        <taxon>Bacteria</taxon>
        <taxon>Pseudomonadati</taxon>
        <taxon>Bacteroidota</taxon>
        <taxon>Flavobacteriia</taxon>
        <taxon>Flavobacteriales</taxon>
        <taxon>Flavobacteriaceae</taxon>
        <taxon>Sinomicrobium</taxon>
    </lineage>
</organism>
<dbReference type="EMBL" id="RJTM01000059">
    <property type="protein sequence ID" value="RNL88531.1"/>
    <property type="molecule type" value="Genomic_DNA"/>
</dbReference>